<feature type="chain" id="PRO_5020265654" evidence="2">
    <location>
        <begin position="22"/>
        <end position="332"/>
    </location>
</feature>
<keyword evidence="4" id="KW-1185">Reference proteome</keyword>
<feature type="compositionally biased region" description="Low complexity" evidence="1">
    <location>
        <begin position="231"/>
        <end position="245"/>
    </location>
</feature>
<evidence type="ECO:0000256" key="1">
    <source>
        <dbReference type="SAM" id="MobiDB-lite"/>
    </source>
</evidence>
<evidence type="ECO:0000313" key="4">
    <source>
        <dbReference type="Proteomes" id="UP000268162"/>
    </source>
</evidence>
<dbReference type="Proteomes" id="UP000268162">
    <property type="component" value="Unassembled WGS sequence"/>
</dbReference>
<name>A0A4P9ZS45_9FUNG</name>
<keyword evidence="2" id="KW-0732">Signal</keyword>
<gene>
    <name evidence="3" type="ORF">BJ085DRAFT_30925</name>
</gene>
<protein>
    <submittedName>
        <fullName evidence="3">Uncharacterized protein</fullName>
    </submittedName>
</protein>
<dbReference type="AlphaFoldDB" id="A0A4P9ZS45"/>
<reference evidence="4" key="1">
    <citation type="journal article" date="2018" name="Nat. Microbiol.">
        <title>Leveraging single-cell genomics to expand the fungal tree of life.</title>
        <authorList>
            <person name="Ahrendt S.R."/>
            <person name="Quandt C.A."/>
            <person name="Ciobanu D."/>
            <person name="Clum A."/>
            <person name="Salamov A."/>
            <person name="Andreopoulos B."/>
            <person name="Cheng J.F."/>
            <person name="Woyke T."/>
            <person name="Pelin A."/>
            <person name="Henrissat B."/>
            <person name="Reynolds N.K."/>
            <person name="Benny G.L."/>
            <person name="Smith M.E."/>
            <person name="James T.Y."/>
            <person name="Grigoriev I.V."/>
        </authorList>
    </citation>
    <scope>NUCLEOTIDE SEQUENCE [LARGE SCALE GENOMIC DNA]</scope>
    <source>
        <strain evidence="4">RSA 468</strain>
    </source>
</reference>
<proteinExistence type="predicted"/>
<evidence type="ECO:0000256" key="2">
    <source>
        <dbReference type="SAM" id="SignalP"/>
    </source>
</evidence>
<feature type="region of interest" description="Disordered" evidence="1">
    <location>
        <begin position="224"/>
        <end position="257"/>
    </location>
</feature>
<sequence>MKVNVSAIIVLAAASVCLSSATPIRGTQLDSTRTNNPGNQPTGPNIHPFCATFYDIKPSDEAGKDQHRNYVQQLRDIKETLGTGTTNQFIESQDQLDGYYWLFDEFEFAFLGSKYMSKPPRFGPNLENYAMIKWANRIFPVFVSNENALIDTASKYKPSQNSSEKPSDSDLATAYLIGYLNVDTGIPKQSEAKKWMVRCFGPHLGLPITPNSQAAVSSANLPKTYASTDQNNSSVGGSNNSNNISNPPPLPPREQLPTYQNQQFTNQNQQSTYQNQQPISYNQQPISYNQQPISYNQQPISYNQQPISYNQQNYQQNQWVNRQGQQFTSRYQ</sequence>
<evidence type="ECO:0000313" key="3">
    <source>
        <dbReference type="EMBL" id="RKP36376.1"/>
    </source>
</evidence>
<accession>A0A4P9ZS45</accession>
<feature type="signal peptide" evidence="2">
    <location>
        <begin position="1"/>
        <end position="21"/>
    </location>
</feature>
<organism evidence="3 4">
    <name type="scientific">Dimargaris cristalligena</name>
    <dbReference type="NCBI Taxonomy" id="215637"/>
    <lineage>
        <taxon>Eukaryota</taxon>
        <taxon>Fungi</taxon>
        <taxon>Fungi incertae sedis</taxon>
        <taxon>Zoopagomycota</taxon>
        <taxon>Kickxellomycotina</taxon>
        <taxon>Dimargaritomycetes</taxon>
        <taxon>Dimargaritales</taxon>
        <taxon>Dimargaritaceae</taxon>
        <taxon>Dimargaris</taxon>
    </lineage>
</organism>
<dbReference type="EMBL" id="ML002664">
    <property type="protein sequence ID" value="RKP36376.1"/>
    <property type="molecule type" value="Genomic_DNA"/>
</dbReference>